<keyword evidence="3" id="KW-1185">Reference proteome</keyword>
<dbReference type="AlphaFoldDB" id="F0F510"/>
<evidence type="ECO:0008006" key="4">
    <source>
        <dbReference type="Google" id="ProtNLM"/>
    </source>
</evidence>
<dbReference type="EMBL" id="AEWX01000009">
    <property type="protein sequence ID" value="EGC20772.1"/>
    <property type="molecule type" value="Genomic_DNA"/>
</dbReference>
<reference evidence="2 3" key="1">
    <citation type="submission" date="2011-01" db="EMBL/GenBank/DDBJ databases">
        <authorList>
            <person name="Muzny D."/>
            <person name="Qin X."/>
            <person name="Deng J."/>
            <person name="Jiang H."/>
            <person name="Liu Y."/>
            <person name="Qu J."/>
            <person name="Song X.-Z."/>
            <person name="Zhang L."/>
            <person name="Thornton R."/>
            <person name="Coyle M."/>
            <person name="Francisco L."/>
            <person name="Jackson L."/>
            <person name="Javaid M."/>
            <person name="Korchina V."/>
            <person name="Kovar C."/>
            <person name="Mata R."/>
            <person name="Mathew T."/>
            <person name="Ngo R."/>
            <person name="Nguyen L."/>
            <person name="Nguyen N."/>
            <person name="Okwuonu G."/>
            <person name="Ongeri F."/>
            <person name="Pham C."/>
            <person name="Simmons D."/>
            <person name="Wilczek-Boney K."/>
            <person name="Hale W."/>
            <person name="Jakkamsetti A."/>
            <person name="Pham P."/>
            <person name="Ruth R."/>
            <person name="San Lucas F."/>
            <person name="Warren J."/>
            <person name="Zhang J."/>
            <person name="Zhao Z."/>
            <person name="Zhou C."/>
            <person name="Zhu D."/>
            <person name="Lee S."/>
            <person name="Bess C."/>
            <person name="Blankenburg K."/>
            <person name="Forbes L."/>
            <person name="Fu Q."/>
            <person name="Gubbala S."/>
            <person name="Hirani K."/>
            <person name="Jayaseelan J.C."/>
            <person name="Lara F."/>
            <person name="Munidasa M."/>
            <person name="Palculict T."/>
            <person name="Patil S."/>
            <person name="Pu L.-L."/>
            <person name="Saada N."/>
            <person name="Tang L."/>
            <person name="Weissenberger G."/>
            <person name="Zhu Y."/>
            <person name="Hemphill L."/>
            <person name="Shang Y."/>
            <person name="Youmans B."/>
            <person name="Ayvaz T."/>
            <person name="Ross M."/>
            <person name="Santibanez J."/>
            <person name="Aqrawi P."/>
            <person name="Gross S."/>
            <person name="Joshi V."/>
            <person name="Fowler G."/>
            <person name="Nazareth L."/>
            <person name="Reid J."/>
            <person name="Worley K."/>
            <person name="Petrosino J."/>
            <person name="Highlander S."/>
            <person name="Gibbs R."/>
        </authorList>
    </citation>
    <scope>NUCLEOTIDE SEQUENCE [LARGE SCALE GENOMIC DNA]</scope>
    <source>
        <strain evidence="2 3">DSM 16608</strain>
    </source>
</reference>
<evidence type="ECO:0000313" key="2">
    <source>
        <dbReference type="EMBL" id="EGC20772.1"/>
    </source>
</evidence>
<dbReference type="Proteomes" id="UP000005697">
    <property type="component" value="Unassembled WGS sequence"/>
</dbReference>
<evidence type="ECO:0000313" key="3">
    <source>
        <dbReference type="Proteomes" id="UP000005697"/>
    </source>
</evidence>
<dbReference type="HOGENOM" id="CLU_012729_2_0_10"/>
<dbReference type="eggNOG" id="COG4773">
    <property type="taxonomic scope" value="Bacteria"/>
</dbReference>
<accession>F0F510</accession>
<name>F0F510_9BACT</name>
<feature type="chain" id="PRO_5003251618" description="TonB-dependent receptor" evidence="1">
    <location>
        <begin position="22"/>
        <end position="865"/>
    </location>
</feature>
<dbReference type="STRING" id="888743.HMPREF9141_0676"/>
<keyword evidence="1" id="KW-0732">Signal</keyword>
<dbReference type="SUPFAM" id="SSF49464">
    <property type="entry name" value="Carboxypeptidase regulatory domain-like"/>
    <property type="match status" value="1"/>
</dbReference>
<evidence type="ECO:0000256" key="1">
    <source>
        <dbReference type="SAM" id="SignalP"/>
    </source>
</evidence>
<proteinExistence type="predicted"/>
<comment type="caution">
    <text evidence="2">The sequence shown here is derived from an EMBL/GenBank/DDBJ whole genome shotgun (WGS) entry which is preliminary data.</text>
</comment>
<feature type="signal peptide" evidence="1">
    <location>
        <begin position="1"/>
        <end position="21"/>
    </location>
</feature>
<organism evidence="2 3">
    <name type="scientific">Prevotella multiformis DSM 16608</name>
    <dbReference type="NCBI Taxonomy" id="888743"/>
    <lineage>
        <taxon>Bacteria</taxon>
        <taxon>Pseudomonadati</taxon>
        <taxon>Bacteroidota</taxon>
        <taxon>Bacteroidia</taxon>
        <taxon>Bacteroidales</taxon>
        <taxon>Prevotellaceae</taxon>
        <taxon>Prevotella</taxon>
    </lineage>
</organism>
<dbReference type="SUPFAM" id="SSF56935">
    <property type="entry name" value="Porins"/>
    <property type="match status" value="1"/>
</dbReference>
<protein>
    <recommendedName>
        <fullName evidence="4">TonB-dependent receptor</fullName>
    </recommendedName>
</protein>
<gene>
    <name evidence="2" type="ORF">HMPREF9141_0676</name>
</gene>
<sequence>MIMRRLLLYILSLFVWMQAQAQEKHTLNGVVADTEGVPVSNANVQILENNKPIAYTFTNEKGGYALSYNSSKTLVLLSVGHLSFEKTNLVIDSKETQKNITLLRKKTQLKEVVVKAPEISQRGDTVSYQLSSFAGKGDYTLRDAMKRLPGIEVTGSGGIKYLGKDISNFYIEGMDLLGGQYNVATNNIPADYVTSVQVLNNHKDAKMDKDVLSDDVAINIKLSKHAKFKPVGTYEAIGGLRSNGTLYQVSGAGMLFKSHMQLLGTLKVGNIREFAADENINHFLNDQFESYGVRLLGNLSSSSAPIKRERYIHSNDCSLSFNILNKLSENKSLRTNVGYARSQCDYAYNHKMFFGNSQNELMQDYQYQPASTLHKPALNIEYKENSDKRYITNRFSSLASFVKSELPTVENNSNSVFQHEKYHDLGFTNDLSIRWKTNKFRWSFSSLLNYTSTPNGTIRVSDGGADSFQQSADSRQFTNKETISAAYERRNSRVYFPLSFQYRNERINSALLTDGYSGFNLLKGNELEISFSPQYEYTHPQRKYNFKAGISLATTRVDFENEGTTPLRKQKWNFMINPSFYFLYNVTPRATVRLQGVFANRIGDLADFITAPIQTSLNYQKYGSGILSENRSITLNAIYDLKFPIEMFFLNVGLGYTHQHNNLLPVQDVSQTLIKEYPMPSPNSIDNINACFNITKQVKAINTKFSLYGNYMHSKSLMMQNSMIYSYSWNSLNVVPSVSFKPVSFMELYYTYSFSKNITKIQKVSKSFLSQTHDINLILQPVTNLQFKAMADISTKEMYQDLTKTMAIFDAGVSYRHRALRFSIDMRNIFNQQYYSYTIFNTMNTYTYSYHMRGRELLFTVSLTK</sequence>
<dbReference type="InterPro" id="IPR008969">
    <property type="entry name" value="CarboxyPept-like_regulatory"/>
</dbReference>